<evidence type="ECO:0000256" key="4">
    <source>
        <dbReference type="ARBA" id="ARBA00022989"/>
    </source>
</evidence>
<dbReference type="InterPro" id="IPR002797">
    <property type="entry name" value="Polysacc_synth"/>
</dbReference>
<evidence type="ECO:0000256" key="3">
    <source>
        <dbReference type="ARBA" id="ARBA00022692"/>
    </source>
</evidence>
<feature type="transmembrane region" description="Helical" evidence="6">
    <location>
        <begin position="20"/>
        <end position="38"/>
    </location>
</feature>
<evidence type="ECO:0000256" key="6">
    <source>
        <dbReference type="SAM" id="Phobius"/>
    </source>
</evidence>
<dbReference type="Pfam" id="PF01943">
    <property type="entry name" value="Polysacc_synt"/>
    <property type="match status" value="1"/>
</dbReference>
<keyword evidence="3 6" id="KW-0812">Transmembrane</keyword>
<dbReference type="Proteomes" id="UP000199095">
    <property type="component" value="Unassembled WGS sequence"/>
</dbReference>
<dbReference type="AlphaFoldDB" id="A0A1I0JHL8"/>
<dbReference type="CDD" id="cd13128">
    <property type="entry name" value="MATE_Wzx_like"/>
    <property type="match status" value="1"/>
</dbReference>
<organism evidence="7 8">
    <name type="scientific">Salinibacillus kushneri</name>
    <dbReference type="NCBI Taxonomy" id="237682"/>
    <lineage>
        <taxon>Bacteria</taxon>
        <taxon>Bacillati</taxon>
        <taxon>Bacillota</taxon>
        <taxon>Bacilli</taxon>
        <taxon>Bacillales</taxon>
        <taxon>Bacillaceae</taxon>
        <taxon>Salinibacillus</taxon>
    </lineage>
</organism>
<dbReference type="PANTHER" id="PTHR30250:SF27">
    <property type="entry name" value="POLYSACCHARIDE BIOSYNTHESIS PROTEIN"/>
    <property type="match status" value="1"/>
</dbReference>
<keyword evidence="5 6" id="KW-0472">Membrane</keyword>
<feature type="transmembrane region" description="Helical" evidence="6">
    <location>
        <begin position="259"/>
        <end position="282"/>
    </location>
</feature>
<protein>
    <submittedName>
        <fullName evidence="7">Membrane protein involved in the export of O-antigen and teichoic acid</fullName>
    </submittedName>
</protein>
<dbReference type="EMBL" id="FOHJ01000020">
    <property type="protein sequence ID" value="SEU09511.1"/>
    <property type="molecule type" value="Genomic_DNA"/>
</dbReference>
<gene>
    <name evidence="7" type="ORF">SAMN05421676_12020</name>
</gene>
<feature type="transmembrane region" description="Helical" evidence="6">
    <location>
        <begin position="303"/>
        <end position="322"/>
    </location>
</feature>
<feature type="transmembrane region" description="Helical" evidence="6">
    <location>
        <begin position="398"/>
        <end position="417"/>
    </location>
</feature>
<comment type="subcellular location">
    <subcellularLocation>
        <location evidence="1">Cell membrane</location>
        <topology evidence="1">Multi-pass membrane protein</topology>
    </subcellularLocation>
</comment>
<sequence length="496" mass="55734">MQKELANVTKQSSIVFSGKIIGLSFGLLFNFIAARFLGAEIYGQFMYIFTFISLLPPLVIMGLQKGLVYFIPQLQEDQQLVRRNSYITLSFLLVFLTSSIVAISIIINSDFISNILLNNPELNTLVKLMAPLIIFLALNDLLKGVFQGVNKIKFFVLNESIIIPVLKVVVLLGVYLLGFVMNSIVLAFYVATVTGFIYLIILVIRLRVFSRIRFSNFKDFKKIFKYSLPLLFSGYLMLISQKTDIMMIGYFSTDGQVGIYNIALRVGTLSSFILVAFNTMFAPTISSLFHRGKLETLENMYKVITKWIVGVNLIAFALIFLLNEEIMHVFGSEYVAGSIALVLVSVGQVVNAGVGSAGMILSMTGKPVLDMITNFIVVIVNVSLNYTLIPIYGIEGAAIASMVSVGIANIIRLLLVYKMFRFHPYNFGFVKIICSIVIASLLIKCVLSFTEFLWYMNLILLPLLFIGIFMLVYYWLGMDKEDKDILNTMKRKMKIG</sequence>
<name>A0A1I0JHL8_9BACI</name>
<evidence type="ECO:0000256" key="2">
    <source>
        <dbReference type="ARBA" id="ARBA00022475"/>
    </source>
</evidence>
<keyword evidence="4 6" id="KW-1133">Transmembrane helix</keyword>
<feature type="transmembrane region" description="Helical" evidence="6">
    <location>
        <begin position="122"/>
        <end position="142"/>
    </location>
</feature>
<feature type="transmembrane region" description="Helical" evidence="6">
    <location>
        <begin position="223"/>
        <end position="239"/>
    </location>
</feature>
<feature type="transmembrane region" description="Helical" evidence="6">
    <location>
        <begin position="154"/>
        <end position="178"/>
    </location>
</feature>
<reference evidence="8" key="1">
    <citation type="submission" date="2016-10" db="EMBL/GenBank/DDBJ databases">
        <authorList>
            <person name="Varghese N."/>
            <person name="Submissions S."/>
        </authorList>
    </citation>
    <scope>NUCLEOTIDE SEQUENCE [LARGE SCALE GENOMIC DNA]</scope>
    <source>
        <strain evidence="8">CGMCC 1.3566</strain>
    </source>
</reference>
<keyword evidence="8" id="KW-1185">Reference proteome</keyword>
<accession>A0A1I0JHL8</accession>
<keyword evidence="2" id="KW-1003">Cell membrane</keyword>
<evidence type="ECO:0000256" key="5">
    <source>
        <dbReference type="ARBA" id="ARBA00023136"/>
    </source>
</evidence>
<feature type="transmembrane region" description="Helical" evidence="6">
    <location>
        <begin position="429"/>
        <end position="449"/>
    </location>
</feature>
<feature type="transmembrane region" description="Helical" evidence="6">
    <location>
        <begin position="84"/>
        <end position="107"/>
    </location>
</feature>
<feature type="transmembrane region" description="Helical" evidence="6">
    <location>
        <begin position="455"/>
        <end position="476"/>
    </location>
</feature>
<dbReference type="STRING" id="237682.SAMN05421676_12020"/>
<dbReference type="GO" id="GO:0005886">
    <property type="term" value="C:plasma membrane"/>
    <property type="evidence" value="ECO:0007669"/>
    <property type="project" value="UniProtKB-SubCell"/>
</dbReference>
<evidence type="ECO:0000256" key="1">
    <source>
        <dbReference type="ARBA" id="ARBA00004651"/>
    </source>
</evidence>
<evidence type="ECO:0000313" key="8">
    <source>
        <dbReference type="Proteomes" id="UP000199095"/>
    </source>
</evidence>
<dbReference type="InterPro" id="IPR050833">
    <property type="entry name" value="Poly_Biosynth_Transport"/>
</dbReference>
<dbReference type="OrthoDB" id="5906224at2"/>
<feature type="transmembrane region" description="Helical" evidence="6">
    <location>
        <begin position="334"/>
        <end position="360"/>
    </location>
</feature>
<dbReference type="PANTHER" id="PTHR30250">
    <property type="entry name" value="PST FAMILY PREDICTED COLANIC ACID TRANSPORTER"/>
    <property type="match status" value="1"/>
</dbReference>
<feature type="transmembrane region" description="Helical" evidence="6">
    <location>
        <begin position="372"/>
        <end position="392"/>
    </location>
</feature>
<feature type="transmembrane region" description="Helical" evidence="6">
    <location>
        <begin position="44"/>
        <end position="63"/>
    </location>
</feature>
<proteinExistence type="predicted"/>
<evidence type="ECO:0000313" key="7">
    <source>
        <dbReference type="EMBL" id="SEU09511.1"/>
    </source>
</evidence>
<dbReference type="RefSeq" id="WP_093137840.1">
    <property type="nucleotide sequence ID" value="NZ_FOHJ01000020.1"/>
</dbReference>
<feature type="transmembrane region" description="Helical" evidence="6">
    <location>
        <begin position="184"/>
        <end position="203"/>
    </location>
</feature>